<name>A0A1M7ZWL4_9FLAO</name>
<dbReference type="Proteomes" id="UP000184611">
    <property type="component" value="Unassembled WGS sequence"/>
</dbReference>
<gene>
    <name evidence="1" type="ORF">SAMN05443547_1617</name>
</gene>
<proteinExistence type="predicted"/>
<evidence type="ECO:0000313" key="2">
    <source>
        <dbReference type="Proteomes" id="UP000184611"/>
    </source>
</evidence>
<dbReference type="RefSeq" id="WP_073583182.1">
    <property type="nucleotide sequence ID" value="NZ_FRYK01000002.1"/>
</dbReference>
<evidence type="ECO:0000313" key="1">
    <source>
        <dbReference type="EMBL" id="SHO73262.1"/>
    </source>
</evidence>
<dbReference type="OrthoDB" id="9134523at2"/>
<dbReference type="STRING" id="416016.SAMN05443547_1617"/>
<keyword evidence="2" id="KW-1185">Reference proteome</keyword>
<reference evidence="2" key="1">
    <citation type="submission" date="2016-12" db="EMBL/GenBank/DDBJ databases">
        <authorList>
            <person name="Varghese N."/>
            <person name="Submissions S."/>
        </authorList>
    </citation>
    <scope>NUCLEOTIDE SEQUENCE [LARGE SCALE GENOMIC DNA]</scope>
    <source>
        <strain evidence="2">DSM 18830</strain>
    </source>
</reference>
<accession>A0A1M7ZWL4</accession>
<sequence length="183" mass="21989">MTRYETALEEYESENEDGKHKTIYAYFGLAIYFGQILEETFSTMLWLDGIFKNKVKTNKEVREIIDAIENSKKTMGKYINDVKNSYQLSEKTIRDLETILEKRNYLVHKYFKIEIQKSYSELGRKEMLKYFCDFIEQSENLDSTLTSYYKEYKLKMGFTDEKIEELVKQMKNDELKREKNNKA</sequence>
<organism evidence="1 2">
    <name type="scientific">Flavobacterium cucumis</name>
    <dbReference type="NCBI Taxonomy" id="416016"/>
    <lineage>
        <taxon>Bacteria</taxon>
        <taxon>Pseudomonadati</taxon>
        <taxon>Bacteroidota</taxon>
        <taxon>Flavobacteriia</taxon>
        <taxon>Flavobacteriales</taxon>
        <taxon>Flavobacteriaceae</taxon>
        <taxon>Flavobacterium</taxon>
    </lineage>
</organism>
<dbReference type="EMBL" id="FRYK01000002">
    <property type="protein sequence ID" value="SHO73262.1"/>
    <property type="molecule type" value="Genomic_DNA"/>
</dbReference>
<protein>
    <submittedName>
        <fullName evidence="1">Uncharacterized protein</fullName>
    </submittedName>
</protein>
<dbReference type="AlphaFoldDB" id="A0A1M7ZWL4"/>